<evidence type="ECO:0000256" key="4">
    <source>
        <dbReference type="ARBA" id="ARBA00022722"/>
    </source>
</evidence>
<evidence type="ECO:0000256" key="10">
    <source>
        <dbReference type="PROSITE-ProRule" id="PRU01389"/>
    </source>
</evidence>
<dbReference type="GO" id="GO:0016787">
    <property type="term" value="F:hydrolase activity"/>
    <property type="evidence" value="ECO:0007669"/>
    <property type="project" value="UniProtKB-KW"/>
</dbReference>
<name>A0A7S1PY12_ALECA</name>
<evidence type="ECO:0000256" key="3">
    <source>
        <dbReference type="ARBA" id="ARBA00022490"/>
    </source>
</evidence>
<evidence type="ECO:0000256" key="11">
    <source>
        <dbReference type="SAM" id="MobiDB-lite"/>
    </source>
</evidence>
<sequence>MEFPKGRRLRSCDAVAVSVYSVEDRLLAALFKPREVEVLGGTGLSEAAVRELGAAPPGAPPARSEGTGLTPGELEILRSLVGEGESETGTESGCDLEAEDLLLPDSKAQFIQANGSSYRAVAIHSMVGGVGLGISCAFGTARECKGRHAVFLLSAGHFAACIFDGRGRVEQHRTCRRYAVRGKQGGAQGSHDKKSGKARSIGAQMRREGEKKLAEDVRRVMLEWAEPLRKCDAIFVSCPPARRSTLLGEALQPGDPRLRRVPFAGVGKPSMTACITAHSLICSALFFRSWPSGAHAERLPSFRGRPAQQPLDERDGGPPRTESTPVAGLLDEEGSEGTSEDGRAPAASRSHGRGLEAAGGRGLVDATPGSAQHGSVEDWVHDDELDLADGSDGSGLVGASPGSAQRGPVASWVGKDEPLEAAKEAEATSARRHRRPKRPAQRVQSSQRGRGTTQKLAPRVCDDAEVLEAAILEAQASQHPSRTKLLALVLAVLGAAGMGILHRYRSAVLQDG</sequence>
<evidence type="ECO:0000256" key="7">
    <source>
        <dbReference type="ARBA" id="ARBA00022801"/>
    </source>
</evidence>
<dbReference type="EMBL" id="HBGE01017954">
    <property type="protein sequence ID" value="CAD9107693.1"/>
    <property type="molecule type" value="Transcribed_RNA"/>
</dbReference>
<comment type="subcellular location">
    <subcellularLocation>
        <location evidence="1">Cytoplasm</location>
    </subcellularLocation>
</comment>
<comment type="domain">
    <text evidence="10">The VLRF1 domain mediates binding to the 60S ribosomal subunit.</text>
</comment>
<evidence type="ECO:0000256" key="5">
    <source>
        <dbReference type="ARBA" id="ARBA00022737"/>
    </source>
</evidence>
<organism evidence="13">
    <name type="scientific">Alexandrium catenella</name>
    <name type="common">Red tide dinoflagellate</name>
    <name type="synonym">Gonyaulax catenella</name>
    <dbReference type="NCBI Taxonomy" id="2925"/>
    <lineage>
        <taxon>Eukaryota</taxon>
        <taxon>Sar</taxon>
        <taxon>Alveolata</taxon>
        <taxon>Dinophyceae</taxon>
        <taxon>Gonyaulacales</taxon>
        <taxon>Pyrocystaceae</taxon>
        <taxon>Alexandrium</taxon>
    </lineage>
</organism>
<dbReference type="InterPro" id="IPR047139">
    <property type="entry name" value="ANKZ1/VMS1"/>
</dbReference>
<evidence type="ECO:0000256" key="2">
    <source>
        <dbReference type="ARBA" id="ARBA00009262"/>
    </source>
</evidence>
<proteinExistence type="inferred from homology"/>
<comment type="similarity">
    <text evidence="2 10">Belongs to the ANKZF1/VMS1 family.</text>
</comment>
<feature type="region of interest" description="Disordered" evidence="11">
    <location>
        <begin position="181"/>
        <end position="207"/>
    </location>
</feature>
<dbReference type="InterPro" id="IPR041175">
    <property type="entry name" value="VLRF1/Vms1"/>
</dbReference>
<feature type="region of interest" description="Disordered" evidence="11">
    <location>
        <begin position="297"/>
        <end position="457"/>
    </location>
</feature>
<evidence type="ECO:0000259" key="12">
    <source>
        <dbReference type="PROSITE" id="PS52044"/>
    </source>
</evidence>
<feature type="compositionally biased region" description="Basic and acidic residues" evidence="11">
    <location>
        <begin position="414"/>
        <end position="426"/>
    </location>
</feature>
<dbReference type="AlphaFoldDB" id="A0A7S1PY12"/>
<keyword evidence="4 10" id="KW-0540">Nuclease</keyword>
<feature type="compositionally biased region" description="Acidic residues" evidence="11">
    <location>
        <begin position="380"/>
        <end position="389"/>
    </location>
</feature>
<reference evidence="13" key="1">
    <citation type="submission" date="2021-01" db="EMBL/GenBank/DDBJ databases">
        <authorList>
            <person name="Corre E."/>
            <person name="Pelletier E."/>
            <person name="Niang G."/>
            <person name="Scheremetjew M."/>
            <person name="Finn R."/>
            <person name="Kale V."/>
            <person name="Holt S."/>
            <person name="Cochrane G."/>
            <person name="Meng A."/>
            <person name="Brown T."/>
            <person name="Cohen L."/>
        </authorList>
    </citation>
    <scope>NUCLEOTIDE SEQUENCE</scope>
    <source>
        <strain evidence="13">OF101</strain>
    </source>
</reference>
<dbReference type="GO" id="GO:0005737">
    <property type="term" value="C:cytoplasm"/>
    <property type="evidence" value="ECO:0007669"/>
    <property type="project" value="UniProtKB-SubCell"/>
</dbReference>
<accession>A0A7S1PY12</accession>
<dbReference type="PANTHER" id="PTHR16036:SF2">
    <property type="entry name" value="TRNA ENDONUCLEASE ANKZF1"/>
    <property type="match status" value="1"/>
</dbReference>
<feature type="compositionally biased region" description="Basic residues" evidence="11">
    <location>
        <begin position="430"/>
        <end position="440"/>
    </location>
</feature>
<evidence type="ECO:0000256" key="9">
    <source>
        <dbReference type="ARBA" id="ARBA00023054"/>
    </source>
</evidence>
<keyword evidence="8" id="KW-0040">ANK repeat</keyword>
<keyword evidence="6 10" id="KW-0255">Endonuclease</keyword>
<feature type="compositionally biased region" description="Acidic residues" evidence="11">
    <location>
        <begin position="330"/>
        <end position="339"/>
    </location>
</feature>
<keyword evidence="5" id="KW-0677">Repeat</keyword>
<evidence type="ECO:0000313" key="13">
    <source>
        <dbReference type="EMBL" id="CAD9107693.1"/>
    </source>
</evidence>
<feature type="domain" description="VLRF1" evidence="12">
    <location>
        <begin position="144"/>
        <end position="283"/>
    </location>
</feature>
<gene>
    <name evidence="13" type="ORF">ACAT0790_LOCUS10725</name>
</gene>
<feature type="compositionally biased region" description="Polar residues" evidence="11">
    <location>
        <begin position="443"/>
        <end position="455"/>
    </location>
</feature>
<evidence type="ECO:0000256" key="6">
    <source>
        <dbReference type="ARBA" id="ARBA00022759"/>
    </source>
</evidence>
<dbReference type="Pfam" id="PF18826">
    <property type="entry name" value="bVLRF1"/>
    <property type="match status" value="1"/>
</dbReference>
<dbReference type="PROSITE" id="PS52044">
    <property type="entry name" value="VLRF1"/>
    <property type="match status" value="1"/>
</dbReference>
<keyword evidence="7 10" id="KW-0378">Hydrolase</keyword>
<protein>
    <recommendedName>
        <fullName evidence="12">VLRF1 domain-containing protein</fullName>
    </recommendedName>
</protein>
<dbReference type="PANTHER" id="PTHR16036">
    <property type="entry name" value="ANKYRIN REPEAT AND ZINC FINGER DOMAIN-CONTAINING PROTEIN 1"/>
    <property type="match status" value="1"/>
</dbReference>
<dbReference type="GO" id="GO:0036503">
    <property type="term" value="P:ERAD pathway"/>
    <property type="evidence" value="ECO:0007669"/>
    <property type="project" value="TreeGrafter"/>
</dbReference>
<keyword evidence="9" id="KW-0175">Coiled coil</keyword>
<dbReference type="GO" id="GO:0004519">
    <property type="term" value="F:endonuclease activity"/>
    <property type="evidence" value="ECO:0007669"/>
    <property type="project" value="UniProtKB-KW"/>
</dbReference>
<evidence type="ECO:0000256" key="1">
    <source>
        <dbReference type="ARBA" id="ARBA00004496"/>
    </source>
</evidence>
<evidence type="ECO:0000256" key="8">
    <source>
        <dbReference type="ARBA" id="ARBA00023043"/>
    </source>
</evidence>
<keyword evidence="3 10" id="KW-0963">Cytoplasm</keyword>
<feature type="active site" evidence="10">
    <location>
        <position position="188"/>
    </location>
</feature>